<dbReference type="AlphaFoldDB" id="X1IHP6"/>
<protein>
    <recommendedName>
        <fullName evidence="1">Polysaccharide pyruvyl transferase domain-containing protein</fullName>
    </recommendedName>
</protein>
<dbReference type="PANTHER" id="PTHR36836">
    <property type="entry name" value="COLANIC ACID BIOSYNTHESIS PROTEIN WCAK"/>
    <property type="match status" value="1"/>
</dbReference>
<dbReference type="InterPro" id="IPR007345">
    <property type="entry name" value="Polysacch_pyruvyl_Trfase"/>
</dbReference>
<dbReference type="PANTHER" id="PTHR36836:SF1">
    <property type="entry name" value="COLANIC ACID BIOSYNTHESIS PROTEIN WCAK"/>
    <property type="match status" value="1"/>
</dbReference>
<dbReference type="Pfam" id="PF04230">
    <property type="entry name" value="PS_pyruv_trans"/>
    <property type="match status" value="1"/>
</dbReference>
<feature type="non-terminal residue" evidence="2">
    <location>
        <position position="1"/>
    </location>
</feature>
<organism evidence="2">
    <name type="scientific">marine sediment metagenome</name>
    <dbReference type="NCBI Taxonomy" id="412755"/>
    <lineage>
        <taxon>unclassified sequences</taxon>
        <taxon>metagenomes</taxon>
        <taxon>ecological metagenomes</taxon>
    </lineage>
</organism>
<name>X1IHP6_9ZZZZ</name>
<reference evidence="2" key="1">
    <citation type="journal article" date="2014" name="Front. Microbiol.">
        <title>High frequency of phylogenetically diverse reductive dehalogenase-homologous genes in deep subseafloor sedimentary metagenomes.</title>
        <authorList>
            <person name="Kawai M."/>
            <person name="Futagami T."/>
            <person name="Toyoda A."/>
            <person name="Takaki Y."/>
            <person name="Nishi S."/>
            <person name="Hori S."/>
            <person name="Arai W."/>
            <person name="Tsubouchi T."/>
            <person name="Morono Y."/>
            <person name="Uchiyama I."/>
            <person name="Ito T."/>
            <person name="Fujiyama A."/>
            <person name="Inagaki F."/>
            <person name="Takami H."/>
        </authorList>
    </citation>
    <scope>NUCLEOTIDE SEQUENCE</scope>
    <source>
        <strain evidence="2">Expedition CK06-06</strain>
    </source>
</reference>
<comment type="caution">
    <text evidence="2">The sequence shown here is derived from an EMBL/GenBank/DDBJ whole genome shotgun (WGS) entry which is preliminary data.</text>
</comment>
<dbReference type="EMBL" id="BARU01034617">
    <property type="protein sequence ID" value="GAH65649.1"/>
    <property type="molecule type" value="Genomic_DNA"/>
</dbReference>
<evidence type="ECO:0000313" key="2">
    <source>
        <dbReference type="EMBL" id="GAH65649.1"/>
    </source>
</evidence>
<gene>
    <name evidence="2" type="ORF">S03H2_54311</name>
</gene>
<feature type="domain" description="Polysaccharide pyruvyl transferase" evidence="1">
    <location>
        <begin position="2"/>
        <end position="192"/>
    </location>
</feature>
<feature type="non-terminal residue" evidence="2">
    <location>
        <position position="256"/>
    </location>
</feature>
<sequence>AILSGQTIGVFKDKTSKRLARWGLNKAKLIYLRDAEGSIADIRSLGIKGTHIKASFDDALFCDMAHKRTIDECLQKNEVATSVPCVAVNVLYFQQEPAESRRIMRRIAEVCDHVASKHNAQIVFIPFHPSDSTAMEEVQRKMSKESKIIDYNFDYRITKGIISRADICLTMRHHEIIFAMGTGVPTIAIALDDYYIRKNLGALRLFNQERWLVNRDSLFSSGFMEEMVDDCFNKIREQKTIISSHLEAMRKQDGGA</sequence>
<evidence type="ECO:0000259" key="1">
    <source>
        <dbReference type="Pfam" id="PF04230"/>
    </source>
</evidence>
<proteinExistence type="predicted"/>
<accession>X1IHP6</accession>